<organism evidence="2 3">
    <name type="scientific">Advenella incenata</name>
    <dbReference type="NCBI Taxonomy" id="267800"/>
    <lineage>
        <taxon>Bacteria</taxon>
        <taxon>Pseudomonadati</taxon>
        <taxon>Pseudomonadota</taxon>
        <taxon>Betaproteobacteria</taxon>
        <taxon>Burkholderiales</taxon>
        <taxon>Alcaligenaceae</taxon>
    </lineage>
</organism>
<dbReference type="PANTHER" id="PTHR43316">
    <property type="entry name" value="HYDROLASE, HALOACID DELAHOGENASE-RELATED"/>
    <property type="match status" value="1"/>
</dbReference>
<dbReference type="AlphaFoldDB" id="A0A4V2FTR6"/>
<dbReference type="InterPro" id="IPR041492">
    <property type="entry name" value="HAD_2"/>
</dbReference>
<evidence type="ECO:0000313" key="2">
    <source>
        <dbReference type="EMBL" id="RZT99185.1"/>
    </source>
</evidence>
<dbReference type="OrthoDB" id="8585081at2"/>
<dbReference type="RefSeq" id="WP_130303400.1">
    <property type="nucleotide sequence ID" value="NZ_SHKO01000001.1"/>
</dbReference>
<keyword evidence="1" id="KW-0378">Hydrolase</keyword>
<dbReference type="PRINTS" id="PR00413">
    <property type="entry name" value="HADHALOGNASE"/>
</dbReference>
<dbReference type="PANTHER" id="PTHR43316:SF3">
    <property type="entry name" value="HALOACID DEHALOGENASE, TYPE II (AFU_ORTHOLOGUE AFUA_2G07750)-RELATED"/>
    <property type="match status" value="1"/>
</dbReference>
<proteinExistence type="predicted"/>
<dbReference type="InterPro" id="IPR006439">
    <property type="entry name" value="HAD-SF_hydro_IA"/>
</dbReference>
<dbReference type="Gene3D" id="3.40.50.1000">
    <property type="entry name" value="HAD superfamily/HAD-like"/>
    <property type="match status" value="1"/>
</dbReference>
<keyword evidence="3" id="KW-1185">Reference proteome</keyword>
<dbReference type="Proteomes" id="UP000293398">
    <property type="component" value="Unassembled WGS sequence"/>
</dbReference>
<dbReference type="EMBL" id="SHKO01000001">
    <property type="protein sequence ID" value="RZT99185.1"/>
    <property type="molecule type" value="Genomic_DNA"/>
</dbReference>
<dbReference type="InterPro" id="IPR036412">
    <property type="entry name" value="HAD-like_sf"/>
</dbReference>
<gene>
    <name evidence="2" type="ORF">EV681_0968</name>
</gene>
<dbReference type="Gene3D" id="1.10.150.240">
    <property type="entry name" value="Putative phosphatase, domain 2"/>
    <property type="match status" value="1"/>
</dbReference>
<dbReference type="InterPro" id="IPR051540">
    <property type="entry name" value="S-2-haloacid_dehalogenase"/>
</dbReference>
<dbReference type="NCBIfam" id="TIGR01549">
    <property type="entry name" value="HAD-SF-IA-v1"/>
    <property type="match status" value="1"/>
</dbReference>
<dbReference type="InterPro" id="IPR023214">
    <property type="entry name" value="HAD_sf"/>
</dbReference>
<dbReference type="SUPFAM" id="SSF56784">
    <property type="entry name" value="HAD-like"/>
    <property type="match status" value="1"/>
</dbReference>
<dbReference type="InterPro" id="IPR023198">
    <property type="entry name" value="PGP-like_dom2"/>
</dbReference>
<name>A0A4V2FTR6_9BURK</name>
<reference evidence="2 3" key="1">
    <citation type="submission" date="2019-02" db="EMBL/GenBank/DDBJ databases">
        <title>Genomic Encyclopedia of Type Strains, Phase IV (KMG-IV): sequencing the most valuable type-strain genomes for metagenomic binning, comparative biology and taxonomic classification.</title>
        <authorList>
            <person name="Goeker M."/>
        </authorList>
    </citation>
    <scope>NUCLEOTIDE SEQUENCE [LARGE SCALE GENOMIC DNA]</scope>
    <source>
        <strain evidence="2 3">DSM 23814</strain>
    </source>
</reference>
<comment type="caution">
    <text evidence="2">The sequence shown here is derived from an EMBL/GenBank/DDBJ whole genome shotgun (WGS) entry which is preliminary data.</text>
</comment>
<sequence length="213" mass="23574">MNRQYDFVLFDLLTALLDSWSLWNTAAGSESAGRAWRAAYLRRTYACGAYRPYETLVLEAAQEVGLGTRVAQRLDDSWSNLQPWSGVDETLLELKRTHRLGVVTNCSERLGHLAVQRLPVTIDVVVTSERAGFYKPNPKPYQMALDELGARPSNTLFVAGSGFDLFGTEAVGIDTFWHNRVGLDRPDGAPPAMLESDSLAPLCQLANNKGLQK</sequence>
<dbReference type="GO" id="GO:0016787">
    <property type="term" value="F:hydrolase activity"/>
    <property type="evidence" value="ECO:0007669"/>
    <property type="project" value="UniProtKB-KW"/>
</dbReference>
<evidence type="ECO:0000256" key="1">
    <source>
        <dbReference type="ARBA" id="ARBA00022801"/>
    </source>
</evidence>
<protein>
    <submittedName>
        <fullName evidence="2">2-haloalkanoic acid dehalogenase type II</fullName>
    </submittedName>
</protein>
<evidence type="ECO:0000313" key="3">
    <source>
        <dbReference type="Proteomes" id="UP000293398"/>
    </source>
</evidence>
<accession>A0A4V2FTR6</accession>
<dbReference type="NCBIfam" id="TIGR01493">
    <property type="entry name" value="HAD-SF-IA-v2"/>
    <property type="match status" value="1"/>
</dbReference>
<dbReference type="Pfam" id="PF13419">
    <property type="entry name" value="HAD_2"/>
    <property type="match status" value="1"/>
</dbReference>